<reference evidence="1" key="1">
    <citation type="submission" date="2014-11" db="EMBL/GenBank/DDBJ databases">
        <authorList>
            <person name="Amaro Gonzalez C."/>
        </authorList>
    </citation>
    <scope>NUCLEOTIDE SEQUENCE</scope>
</reference>
<accession>A0A0E9W3P9</accession>
<dbReference type="EMBL" id="GBXM01023661">
    <property type="protein sequence ID" value="JAH84916.1"/>
    <property type="molecule type" value="Transcribed_RNA"/>
</dbReference>
<proteinExistence type="predicted"/>
<organism evidence="1">
    <name type="scientific">Anguilla anguilla</name>
    <name type="common">European freshwater eel</name>
    <name type="synonym">Muraena anguilla</name>
    <dbReference type="NCBI Taxonomy" id="7936"/>
    <lineage>
        <taxon>Eukaryota</taxon>
        <taxon>Metazoa</taxon>
        <taxon>Chordata</taxon>
        <taxon>Craniata</taxon>
        <taxon>Vertebrata</taxon>
        <taxon>Euteleostomi</taxon>
        <taxon>Actinopterygii</taxon>
        <taxon>Neopterygii</taxon>
        <taxon>Teleostei</taxon>
        <taxon>Anguilliformes</taxon>
        <taxon>Anguillidae</taxon>
        <taxon>Anguilla</taxon>
    </lineage>
</organism>
<reference evidence="1" key="2">
    <citation type="journal article" date="2015" name="Fish Shellfish Immunol.">
        <title>Early steps in the European eel (Anguilla anguilla)-Vibrio vulnificus interaction in the gills: Role of the RtxA13 toxin.</title>
        <authorList>
            <person name="Callol A."/>
            <person name="Pajuelo D."/>
            <person name="Ebbesson L."/>
            <person name="Teles M."/>
            <person name="MacKenzie S."/>
            <person name="Amaro C."/>
        </authorList>
    </citation>
    <scope>NUCLEOTIDE SEQUENCE</scope>
</reference>
<sequence length="46" mass="5589">MTKCFSNYFIIDLSCSLIVKEKLCLGFNEHLHKCDVCFHYGWKMRW</sequence>
<evidence type="ECO:0000313" key="1">
    <source>
        <dbReference type="EMBL" id="JAH84916.1"/>
    </source>
</evidence>
<protein>
    <submittedName>
        <fullName evidence="1">Uncharacterized protein</fullName>
    </submittedName>
</protein>
<dbReference type="AlphaFoldDB" id="A0A0E9W3P9"/>
<name>A0A0E9W3P9_ANGAN</name>